<keyword evidence="3" id="KW-1185">Reference proteome</keyword>
<keyword evidence="1" id="KW-0812">Transmembrane</keyword>
<evidence type="ECO:0000313" key="2">
    <source>
        <dbReference type="EMBL" id="CAA7388545.1"/>
    </source>
</evidence>
<dbReference type="OrthoDB" id="779714at2759"/>
<accession>A0A7I8JYV4</accession>
<feature type="transmembrane region" description="Helical" evidence="1">
    <location>
        <begin position="12"/>
        <end position="32"/>
    </location>
</feature>
<dbReference type="AlphaFoldDB" id="A0A7I8JYV4"/>
<dbReference type="PANTHER" id="PTHR33294:SF3">
    <property type="entry name" value="AWPM-19-LIKE FAMILY PROTEIN"/>
    <property type="match status" value="1"/>
</dbReference>
<reference evidence="2" key="1">
    <citation type="submission" date="2020-02" db="EMBL/GenBank/DDBJ databases">
        <authorList>
            <person name="Scholz U."/>
            <person name="Mascher M."/>
            <person name="Fiebig A."/>
        </authorList>
    </citation>
    <scope>NUCLEOTIDE SEQUENCE</scope>
</reference>
<evidence type="ECO:0000313" key="3">
    <source>
        <dbReference type="Proteomes" id="UP000663760"/>
    </source>
</evidence>
<keyword evidence="1" id="KW-0472">Membrane</keyword>
<sequence length="171" mass="17291">MAAGESSPATFGLLVLNLALYSALAIVAGWAINYGVEETAKTAFVIPARLFPIVYPIGNMATGFFVIFSLVAGTVGVVTSLAGLHGVSGGGVPRLSAAAAFALISWSLTLLAAGVACKEISIGWRAASLRTLETLSIVLSGTQLLCAGAIHAGLTGAASTQRMSATYGRAF</sequence>
<dbReference type="InterPro" id="IPR008390">
    <property type="entry name" value="AWPM-19"/>
</dbReference>
<gene>
    <name evidence="2" type="ORF">SI8410_01000754</name>
</gene>
<dbReference type="Pfam" id="PF05512">
    <property type="entry name" value="AWPM-19"/>
    <property type="match status" value="1"/>
</dbReference>
<evidence type="ECO:0000256" key="1">
    <source>
        <dbReference type="SAM" id="Phobius"/>
    </source>
</evidence>
<feature type="transmembrane region" description="Helical" evidence="1">
    <location>
        <begin position="95"/>
        <end position="117"/>
    </location>
</feature>
<dbReference type="PANTHER" id="PTHR33294">
    <property type="entry name" value="AWPM-19-LIKE FAMILY PROTEIN"/>
    <property type="match status" value="1"/>
</dbReference>
<feature type="transmembrane region" description="Helical" evidence="1">
    <location>
        <begin position="53"/>
        <end position="75"/>
    </location>
</feature>
<protein>
    <submittedName>
        <fullName evidence="2">Uncharacterized protein</fullName>
    </submittedName>
</protein>
<dbReference type="EMBL" id="LR746264">
    <property type="protein sequence ID" value="CAA7388545.1"/>
    <property type="molecule type" value="Genomic_DNA"/>
</dbReference>
<organism evidence="2 3">
    <name type="scientific">Spirodela intermedia</name>
    <name type="common">Intermediate duckweed</name>
    <dbReference type="NCBI Taxonomy" id="51605"/>
    <lineage>
        <taxon>Eukaryota</taxon>
        <taxon>Viridiplantae</taxon>
        <taxon>Streptophyta</taxon>
        <taxon>Embryophyta</taxon>
        <taxon>Tracheophyta</taxon>
        <taxon>Spermatophyta</taxon>
        <taxon>Magnoliopsida</taxon>
        <taxon>Liliopsida</taxon>
        <taxon>Araceae</taxon>
        <taxon>Lemnoideae</taxon>
        <taxon>Spirodela</taxon>
    </lineage>
</organism>
<proteinExistence type="predicted"/>
<name>A0A7I8JYV4_SPIIN</name>
<keyword evidence="1" id="KW-1133">Transmembrane helix</keyword>
<dbReference type="Proteomes" id="UP000663760">
    <property type="component" value="Chromosome 1"/>
</dbReference>